<proteinExistence type="predicted"/>
<organism evidence="2 3">
    <name type="scientific">Cellulomonas avistercoris</name>
    <dbReference type="NCBI Taxonomy" id="2762242"/>
    <lineage>
        <taxon>Bacteria</taxon>
        <taxon>Bacillati</taxon>
        <taxon>Actinomycetota</taxon>
        <taxon>Actinomycetes</taxon>
        <taxon>Micrococcales</taxon>
        <taxon>Cellulomonadaceae</taxon>
        <taxon>Cellulomonas</taxon>
    </lineage>
</organism>
<accession>A0ABR8QD39</accession>
<sequence length="247" mass="24652">MDERGRQRHEAPGQVEARQRRIGWAVVAGGVLVAVVVALVVRPWGDGGAGRDAVVQVPRGSGDAATLVLDARADRVLVTGGAPTGTLLDVRGAGGDATATHTATAGEQDVRVAGTTATVRLAPGVRWTLRVTVGADDADLDLAGLDVQGVEVGGGAGGVGVALPPADGTMRAVVRAGVDDLRFRLSRGDAARVAVASGAGWVDVDGARTGGLGAGAELTTTGFDADADHWELVVEGGAGGVTVDHLP</sequence>
<evidence type="ECO:0000313" key="3">
    <source>
        <dbReference type="Proteomes" id="UP000604241"/>
    </source>
</evidence>
<name>A0ABR8QD39_9CELL</name>
<feature type="transmembrane region" description="Helical" evidence="1">
    <location>
        <begin position="21"/>
        <end position="41"/>
    </location>
</feature>
<dbReference type="RefSeq" id="WP_191782348.1">
    <property type="nucleotide sequence ID" value="NZ_JACSQV010000006.1"/>
</dbReference>
<dbReference type="Proteomes" id="UP000604241">
    <property type="component" value="Unassembled WGS sequence"/>
</dbReference>
<dbReference type="EMBL" id="JACSQV010000006">
    <property type="protein sequence ID" value="MBD7918301.1"/>
    <property type="molecule type" value="Genomic_DNA"/>
</dbReference>
<comment type="caution">
    <text evidence="2">The sequence shown here is derived from an EMBL/GenBank/DDBJ whole genome shotgun (WGS) entry which is preliminary data.</text>
</comment>
<gene>
    <name evidence="2" type="ORF">H9657_08440</name>
</gene>
<evidence type="ECO:0008006" key="4">
    <source>
        <dbReference type="Google" id="ProtNLM"/>
    </source>
</evidence>
<evidence type="ECO:0000313" key="2">
    <source>
        <dbReference type="EMBL" id="MBD7918301.1"/>
    </source>
</evidence>
<keyword evidence="1" id="KW-0812">Transmembrane</keyword>
<protein>
    <recommendedName>
        <fullName evidence="4">Adhesin domain-containing protein</fullName>
    </recommendedName>
</protein>
<reference evidence="2 3" key="1">
    <citation type="submission" date="2020-08" db="EMBL/GenBank/DDBJ databases">
        <title>A Genomic Blueprint of the Chicken Gut Microbiome.</title>
        <authorList>
            <person name="Gilroy R."/>
            <person name="Ravi A."/>
            <person name="Getino M."/>
            <person name="Pursley I."/>
            <person name="Horton D.L."/>
            <person name="Alikhan N.-F."/>
            <person name="Baker D."/>
            <person name="Gharbi K."/>
            <person name="Hall N."/>
            <person name="Watson M."/>
            <person name="Adriaenssens E.M."/>
            <person name="Foster-Nyarko E."/>
            <person name="Jarju S."/>
            <person name="Secka A."/>
            <person name="Antonio M."/>
            <person name="Oren A."/>
            <person name="Chaudhuri R."/>
            <person name="La Ragione R.M."/>
            <person name="Hildebrand F."/>
            <person name="Pallen M.J."/>
        </authorList>
    </citation>
    <scope>NUCLEOTIDE SEQUENCE [LARGE SCALE GENOMIC DNA]</scope>
    <source>
        <strain evidence="2 3">Sa3CUA2</strain>
    </source>
</reference>
<evidence type="ECO:0000256" key="1">
    <source>
        <dbReference type="SAM" id="Phobius"/>
    </source>
</evidence>
<keyword evidence="1" id="KW-1133">Transmembrane helix</keyword>
<keyword evidence="1" id="KW-0472">Membrane</keyword>
<keyword evidence="3" id="KW-1185">Reference proteome</keyword>